<sequence>MAKYDVNAARAQRLEALGERWEFELDGDTFSLPTELPRDAVSRLAALDPSDLDGLLQVLLGDEQFKRLDDHSLSVQDVQALLEAYGRDTGMALGESSASTRS</sequence>
<gene>
    <name evidence="1" type="ORF">SAMN05421837_11289</name>
</gene>
<dbReference type="RefSeq" id="WP_086673097.1">
    <property type="nucleotide sequence ID" value="NZ_FNUJ01000012.1"/>
</dbReference>
<dbReference type="EMBL" id="FNUJ01000012">
    <property type="protein sequence ID" value="SEF36978.1"/>
    <property type="molecule type" value="Genomic_DNA"/>
</dbReference>
<accession>A0A1H5RGY8</accession>
<evidence type="ECO:0008006" key="3">
    <source>
        <dbReference type="Google" id="ProtNLM"/>
    </source>
</evidence>
<name>A0A1H5RGY8_9PSEU</name>
<dbReference type="STRING" id="218821.SAMN05421837_11289"/>
<dbReference type="Proteomes" id="UP000198878">
    <property type="component" value="Unassembled WGS sequence"/>
</dbReference>
<dbReference type="OrthoDB" id="3627708at2"/>
<protein>
    <recommendedName>
        <fullName evidence="3">Tail assembly chaperone</fullName>
    </recommendedName>
</protein>
<proteinExistence type="predicted"/>
<reference evidence="2" key="1">
    <citation type="submission" date="2016-10" db="EMBL/GenBank/DDBJ databases">
        <authorList>
            <person name="Varghese N."/>
            <person name="Submissions S."/>
        </authorList>
    </citation>
    <scope>NUCLEOTIDE SEQUENCE [LARGE SCALE GENOMIC DNA]</scope>
    <source>
        <strain evidence="2">DSM 44654</strain>
    </source>
</reference>
<dbReference type="AlphaFoldDB" id="A0A1H5RGY8"/>
<evidence type="ECO:0000313" key="1">
    <source>
        <dbReference type="EMBL" id="SEF36978.1"/>
    </source>
</evidence>
<keyword evidence="2" id="KW-1185">Reference proteome</keyword>
<organism evidence="1 2">
    <name type="scientific">Amycolatopsis pretoriensis</name>
    <dbReference type="NCBI Taxonomy" id="218821"/>
    <lineage>
        <taxon>Bacteria</taxon>
        <taxon>Bacillati</taxon>
        <taxon>Actinomycetota</taxon>
        <taxon>Actinomycetes</taxon>
        <taxon>Pseudonocardiales</taxon>
        <taxon>Pseudonocardiaceae</taxon>
        <taxon>Amycolatopsis</taxon>
    </lineage>
</organism>
<evidence type="ECO:0000313" key="2">
    <source>
        <dbReference type="Proteomes" id="UP000198878"/>
    </source>
</evidence>